<dbReference type="EMBL" id="JASXSZ010000001">
    <property type="protein sequence ID" value="MDL9978017.1"/>
    <property type="molecule type" value="Genomic_DNA"/>
</dbReference>
<accession>A0ABT7MU91</accession>
<evidence type="ECO:0000256" key="4">
    <source>
        <dbReference type="ARBA" id="ARBA00023157"/>
    </source>
</evidence>
<evidence type="ECO:0000256" key="2">
    <source>
        <dbReference type="ARBA" id="ARBA00022827"/>
    </source>
</evidence>
<dbReference type="PANTHER" id="PTHR48105">
    <property type="entry name" value="THIOREDOXIN REDUCTASE 1-RELATED-RELATED"/>
    <property type="match status" value="1"/>
</dbReference>
<proteinExistence type="inferred from homology"/>
<protein>
    <recommendedName>
        <fullName evidence="7">Thioredoxin reductase</fullName>
        <ecNumber evidence="7">1.8.1.9</ecNumber>
    </recommendedName>
</protein>
<dbReference type="PRINTS" id="PR00469">
    <property type="entry name" value="PNDRDTASEII"/>
</dbReference>
<evidence type="ECO:0000256" key="1">
    <source>
        <dbReference type="ARBA" id="ARBA00022630"/>
    </source>
</evidence>
<dbReference type="InterPro" id="IPR023753">
    <property type="entry name" value="FAD/NAD-binding_dom"/>
</dbReference>
<dbReference type="Pfam" id="PF07992">
    <property type="entry name" value="Pyr_redox_2"/>
    <property type="match status" value="1"/>
</dbReference>
<dbReference type="GO" id="GO:0004791">
    <property type="term" value="F:thioredoxin-disulfide reductase (NADPH) activity"/>
    <property type="evidence" value="ECO:0007669"/>
    <property type="project" value="UniProtKB-EC"/>
</dbReference>
<dbReference type="SUPFAM" id="SSF51905">
    <property type="entry name" value="FAD/NAD(P)-binding domain"/>
    <property type="match status" value="1"/>
</dbReference>
<comment type="similarity">
    <text evidence="7">Belongs to the class-II pyridine nucleotide-disulfide oxidoreductase family.</text>
</comment>
<dbReference type="RefSeq" id="WP_286286030.1">
    <property type="nucleotide sequence ID" value="NZ_JASXSZ010000001.1"/>
</dbReference>
<evidence type="ECO:0000256" key="7">
    <source>
        <dbReference type="RuleBase" id="RU003880"/>
    </source>
</evidence>
<dbReference type="InterPro" id="IPR036188">
    <property type="entry name" value="FAD/NAD-bd_sf"/>
</dbReference>
<dbReference type="Gene3D" id="3.50.50.60">
    <property type="entry name" value="FAD/NAD(P)-binding domain"/>
    <property type="match status" value="2"/>
</dbReference>
<evidence type="ECO:0000256" key="6">
    <source>
        <dbReference type="ARBA" id="ARBA00048132"/>
    </source>
</evidence>
<evidence type="ECO:0000256" key="3">
    <source>
        <dbReference type="ARBA" id="ARBA00023002"/>
    </source>
</evidence>
<gene>
    <name evidence="10" type="primary">trxB</name>
    <name evidence="10" type="ORF">QSV35_01605</name>
</gene>
<evidence type="ECO:0000256" key="8">
    <source>
        <dbReference type="RuleBase" id="RU003881"/>
    </source>
</evidence>
<dbReference type="PRINTS" id="PR00368">
    <property type="entry name" value="FADPNR"/>
</dbReference>
<name>A0ABT7MU91_9MICO</name>
<evidence type="ECO:0000313" key="10">
    <source>
        <dbReference type="EMBL" id="MDL9978017.1"/>
    </source>
</evidence>
<keyword evidence="11" id="KW-1185">Reference proteome</keyword>
<organism evidence="10 11">
    <name type="scientific">Microbacterium candidum</name>
    <dbReference type="NCBI Taxonomy" id="3041922"/>
    <lineage>
        <taxon>Bacteria</taxon>
        <taxon>Bacillati</taxon>
        <taxon>Actinomycetota</taxon>
        <taxon>Actinomycetes</taxon>
        <taxon>Micrococcales</taxon>
        <taxon>Microbacteriaceae</taxon>
        <taxon>Microbacterium</taxon>
    </lineage>
</organism>
<evidence type="ECO:0000259" key="9">
    <source>
        <dbReference type="Pfam" id="PF07992"/>
    </source>
</evidence>
<reference evidence="10 11" key="1">
    <citation type="submission" date="2023-06" db="EMBL/GenBank/DDBJ databases">
        <title>Microbacterium sp. nov., isolated from a waste landfill.</title>
        <authorList>
            <person name="Wen W."/>
        </authorList>
    </citation>
    <scope>NUCLEOTIDE SEQUENCE [LARGE SCALE GENOMIC DNA]</scope>
    <source>
        <strain evidence="10 11">ASV49</strain>
    </source>
</reference>
<feature type="domain" description="FAD/NAD(P)-binding" evidence="9">
    <location>
        <begin position="3"/>
        <end position="292"/>
    </location>
</feature>
<dbReference type="NCBIfam" id="TIGR01292">
    <property type="entry name" value="TRX_reduct"/>
    <property type="match status" value="1"/>
</dbReference>
<comment type="subunit">
    <text evidence="7">Homodimer.</text>
</comment>
<dbReference type="Proteomes" id="UP001235064">
    <property type="component" value="Unassembled WGS sequence"/>
</dbReference>
<comment type="caution">
    <text evidence="10">The sequence shown here is derived from an EMBL/GenBank/DDBJ whole genome shotgun (WGS) entry which is preliminary data.</text>
</comment>
<keyword evidence="5 7" id="KW-0676">Redox-active center</keyword>
<dbReference type="InterPro" id="IPR005982">
    <property type="entry name" value="Thioredox_Rdtase"/>
</dbReference>
<keyword evidence="2 7" id="KW-0274">FAD</keyword>
<keyword evidence="8" id="KW-0521">NADP</keyword>
<dbReference type="InterPro" id="IPR050097">
    <property type="entry name" value="Ferredoxin-NADP_redctase_2"/>
</dbReference>
<comment type="cofactor">
    <cofactor evidence="8">
        <name>FAD</name>
        <dbReference type="ChEBI" id="CHEBI:57692"/>
    </cofactor>
    <text evidence="8">Binds 1 FAD per subunit.</text>
</comment>
<sequence>MRQLIIIGSGPAGYTAAIYAARANLAPLVVASSVEAGGELMNTTEVENFPGFPEGIQGPELMTKMQEQAEKFGAEVLYDDVVSVDLDGPVKRVTLGSGAVHEATTVIFATGSAYRKIGIEGEERLSGRGVSWCATCDGFFFRERTIAVVGGGDSAMEEATFLTRFASKVYVIHRRDELRASKIMQERAFANEKIEFVWNSEVVDILGTDAVTGVILEDTISGERRELPLEGVFVAIGNDPRTHLVHGILDLTPEGTIHVDGRSSRTSLPGVFAAGDVVDPTYRQAVTAAASGTVAALDAEHFLAALGEAGAPDVHGDEIEGLPEADPVAV</sequence>
<dbReference type="EC" id="1.8.1.9" evidence="7"/>
<dbReference type="InterPro" id="IPR008255">
    <property type="entry name" value="Pyr_nucl-diS_OxRdtase_2_AS"/>
</dbReference>
<evidence type="ECO:0000256" key="5">
    <source>
        <dbReference type="ARBA" id="ARBA00023284"/>
    </source>
</evidence>
<keyword evidence="1 7" id="KW-0285">Flavoprotein</keyword>
<evidence type="ECO:0000313" key="11">
    <source>
        <dbReference type="Proteomes" id="UP001235064"/>
    </source>
</evidence>
<dbReference type="PROSITE" id="PS00573">
    <property type="entry name" value="PYRIDINE_REDOX_2"/>
    <property type="match status" value="1"/>
</dbReference>
<keyword evidence="3 7" id="KW-0560">Oxidoreductase</keyword>
<comment type="catalytic activity">
    <reaction evidence="6 7">
        <text>[thioredoxin]-dithiol + NADP(+) = [thioredoxin]-disulfide + NADPH + H(+)</text>
        <dbReference type="Rhea" id="RHEA:20345"/>
        <dbReference type="Rhea" id="RHEA-COMP:10698"/>
        <dbReference type="Rhea" id="RHEA-COMP:10700"/>
        <dbReference type="ChEBI" id="CHEBI:15378"/>
        <dbReference type="ChEBI" id="CHEBI:29950"/>
        <dbReference type="ChEBI" id="CHEBI:50058"/>
        <dbReference type="ChEBI" id="CHEBI:57783"/>
        <dbReference type="ChEBI" id="CHEBI:58349"/>
        <dbReference type="EC" id="1.8.1.9"/>
    </reaction>
</comment>
<keyword evidence="4" id="KW-1015">Disulfide bond</keyword>